<dbReference type="InterPro" id="IPR036388">
    <property type="entry name" value="WH-like_DNA-bd_sf"/>
</dbReference>
<dbReference type="Gene3D" id="1.10.10.10">
    <property type="entry name" value="Winged helix-like DNA-binding domain superfamily/Winged helix DNA-binding domain"/>
    <property type="match status" value="1"/>
</dbReference>
<dbReference type="InterPro" id="IPR000600">
    <property type="entry name" value="ROK"/>
</dbReference>
<comment type="similarity">
    <text evidence="1">Belongs to the ROK (NagC/XylR) family.</text>
</comment>
<dbReference type="Pfam" id="PF00480">
    <property type="entry name" value="ROK"/>
    <property type="match status" value="1"/>
</dbReference>
<gene>
    <name evidence="3" type="ORF">GCM10009745_75050</name>
</gene>
<organism evidence="3 4">
    <name type="scientific">Kribbella yunnanensis</name>
    <dbReference type="NCBI Taxonomy" id="190194"/>
    <lineage>
        <taxon>Bacteria</taxon>
        <taxon>Bacillati</taxon>
        <taxon>Actinomycetota</taxon>
        <taxon>Actinomycetes</taxon>
        <taxon>Propionibacteriales</taxon>
        <taxon>Kribbellaceae</taxon>
        <taxon>Kribbella</taxon>
    </lineage>
</organism>
<dbReference type="EMBL" id="BAAANF010000026">
    <property type="protein sequence ID" value="GAA1715670.1"/>
    <property type="molecule type" value="Genomic_DNA"/>
</dbReference>
<dbReference type="Proteomes" id="UP001500280">
    <property type="component" value="Unassembled WGS sequence"/>
</dbReference>
<comment type="caution">
    <text evidence="3">The sequence shown here is derived from an EMBL/GenBank/DDBJ whole genome shotgun (WGS) entry which is preliminary data.</text>
</comment>
<evidence type="ECO:0000259" key="2">
    <source>
        <dbReference type="SMART" id="SM00419"/>
    </source>
</evidence>
<dbReference type="InterPro" id="IPR012318">
    <property type="entry name" value="HTH_CRP"/>
</dbReference>
<dbReference type="Pfam" id="PF13412">
    <property type="entry name" value="HTH_24"/>
    <property type="match status" value="1"/>
</dbReference>
<sequence>MVLEQIQHADGISRQEIADHTGLTPQAVSGIVRRLLDEGIVREDGASRVSSAGKPRTILRINADAGCAIGLHFDPAELACVAVDLRGQPIVTKRLPTPAGAEPVEVVASMARLVQEVLAAVSPDRVLGLGLASPGPIDQEHGTVVTPPQLPHWNRVPIKQMLTDATGMTVTLDNDASAAAIGERWAGAGRSVGNLAYFFFGTGIGGGLILNQQVYRGGSFNAAEFGHTSVVPDGLECYCGNRGCLETVARPAAIVAETHRRLIAGSPSSLSQRFRLAPASVDILTIHEAAAAHDPLAAGVLAQAADQVAATVVNVVNITDVDLVVLGGHGIRHIGERYAETARRALATRAMSRHIRGVDVVLSPLGADAAAVGGAALVLHRAYSPQLSELLSE</sequence>
<dbReference type="Gene3D" id="3.30.420.40">
    <property type="match status" value="2"/>
</dbReference>
<dbReference type="InterPro" id="IPR043129">
    <property type="entry name" value="ATPase_NBD"/>
</dbReference>
<evidence type="ECO:0000313" key="4">
    <source>
        <dbReference type="Proteomes" id="UP001500280"/>
    </source>
</evidence>
<protein>
    <submittedName>
        <fullName evidence="3">ROK family transcriptional regulator</fullName>
    </submittedName>
</protein>
<proteinExistence type="inferred from homology"/>
<dbReference type="SUPFAM" id="SSF46785">
    <property type="entry name" value="Winged helix' DNA-binding domain"/>
    <property type="match status" value="1"/>
</dbReference>
<reference evidence="3 4" key="1">
    <citation type="journal article" date="2019" name="Int. J. Syst. Evol. Microbiol.">
        <title>The Global Catalogue of Microorganisms (GCM) 10K type strain sequencing project: providing services to taxonomists for standard genome sequencing and annotation.</title>
        <authorList>
            <consortium name="The Broad Institute Genomics Platform"/>
            <consortium name="The Broad Institute Genome Sequencing Center for Infectious Disease"/>
            <person name="Wu L."/>
            <person name="Ma J."/>
        </authorList>
    </citation>
    <scope>NUCLEOTIDE SEQUENCE [LARGE SCALE GENOMIC DNA]</scope>
    <source>
        <strain evidence="3 4">JCM 14307</strain>
    </source>
</reference>
<name>A0ABN2J0P9_9ACTN</name>
<dbReference type="InterPro" id="IPR036390">
    <property type="entry name" value="WH_DNA-bd_sf"/>
</dbReference>
<accession>A0ABN2J0P9</accession>
<dbReference type="PANTHER" id="PTHR18964">
    <property type="entry name" value="ROK (REPRESSOR, ORF, KINASE) FAMILY"/>
    <property type="match status" value="1"/>
</dbReference>
<dbReference type="SUPFAM" id="SSF53067">
    <property type="entry name" value="Actin-like ATPase domain"/>
    <property type="match status" value="1"/>
</dbReference>
<evidence type="ECO:0000256" key="1">
    <source>
        <dbReference type="ARBA" id="ARBA00006479"/>
    </source>
</evidence>
<dbReference type="PANTHER" id="PTHR18964:SF149">
    <property type="entry name" value="BIFUNCTIONAL UDP-N-ACETYLGLUCOSAMINE 2-EPIMERASE_N-ACETYLMANNOSAMINE KINASE"/>
    <property type="match status" value="1"/>
</dbReference>
<feature type="domain" description="HTH crp-type" evidence="2">
    <location>
        <begin position="2"/>
        <end position="60"/>
    </location>
</feature>
<keyword evidence="4" id="KW-1185">Reference proteome</keyword>
<dbReference type="SMART" id="SM00419">
    <property type="entry name" value="HTH_CRP"/>
    <property type="match status" value="1"/>
</dbReference>
<evidence type="ECO:0000313" key="3">
    <source>
        <dbReference type="EMBL" id="GAA1715670.1"/>
    </source>
</evidence>